<dbReference type="Pfam" id="PF04959">
    <property type="entry name" value="ARS2"/>
    <property type="match status" value="1"/>
</dbReference>
<evidence type="ECO:0000259" key="5">
    <source>
        <dbReference type="Pfam" id="PF04959"/>
    </source>
</evidence>
<name>V4APR2_LOTGI</name>
<feature type="region of interest" description="Disordered" evidence="4">
    <location>
        <begin position="712"/>
        <end position="823"/>
    </location>
</feature>
<feature type="compositionally biased region" description="Low complexity" evidence="4">
    <location>
        <begin position="319"/>
        <end position="334"/>
    </location>
</feature>
<keyword evidence="3" id="KW-0539">Nucleus</keyword>
<feature type="domain" description="SERRATE/Ars2 C-terminal" evidence="5">
    <location>
        <begin position="615"/>
        <end position="790"/>
    </location>
</feature>
<feature type="compositionally biased region" description="Gly residues" evidence="4">
    <location>
        <begin position="757"/>
        <end position="776"/>
    </location>
</feature>
<dbReference type="RefSeq" id="XP_009053687.1">
    <property type="nucleotide sequence ID" value="XM_009055439.1"/>
</dbReference>
<evidence type="ECO:0008006" key="9">
    <source>
        <dbReference type="Google" id="ProtNLM"/>
    </source>
</evidence>
<evidence type="ECO:0000256" key="2">
    <source>
        <dbReference type="ARBA" id="ARBA00005407"/>
    </source>
</evidence>
<gene>
    <name evidence="7" type="ORF">LOTGIDRAFT_180663</name>
</gene>
<proteinExistence type="inferred from homology"/>
<dbReference type="InterPro" id="IPR012677">
    <property type="entry name" value="Nucleotide-bd_a/b_plait_sf"/>
</dbReference>
<dbReference type="PANTHER" id="PTHR13165:SF0">
    <property type="entry name" value="SERRATE RNA EFFECTOR MOLECULE HOMOLOG"/>
    <property type="match status" value="1"/>
</dbReference>
<dbReference type="GO" id="GO:0016604">
    <property type="term" value="C:nuclear body"/>
    <property type="evidence" value="ECO:0007669"/>
    <property type="project" value="TreeGrafter"/>
</dbReference>
<feature type="compositionally biased region" description="Low complexity" evidence="4">
    <location>
        <begin position="787"/>
        <end position="798"/>
    </location>
</feature>
<feature type="compositionally biased region" description="Basic and acidic residues" evidence="4">
    <location>
        <begin position="9"/>
        <end position="77"/>
    </location>
</feature>
<dbReference type="KEGG" id="lgi:LOTGIDRAFT_180663"/>
<evidence type="ECO:0000256" key="3">
    <source>
        <dbReference type="ARBA" id="ARBA00023242"/>
    </source>
</evidence>
<evidence type="ECO:0000256" key="4">
    <source>
        <dbReference type="SAM" id="MobiDB-lite"/>
    </source>
</evidence>
<feature type="region of interest" description="Disordered" evidence="4">
    <location>
        <begin position="272"/>
        <end position="382"/>
    </location>
</feature>
<accession>V4APR2</accession>
<dbReference type="Pfam" id="PF12066">
    <property type="entry name" value="SERRATE_Ars2_N"/>
    <property type="match status" value="1"/>
</dbReference>
<dbReference type="Gene3D" id="3.30.70.330">
    <property type="match status" value="1"/>
</dbReference>
<dbReference type="InterPro" id="IPR035979">
    <property type="entry name" value="RBD_domain_sf"/>
</dbReference>
<dbReference type="AlphaFoldDB" id="V4APR2"/>
<dbReference type="InterPro" id="IPR007042">
    <property type="entry name" value="SERRATE/Ars2_C"/>
</dbReference>
<feature type="region of interest" description="Disordered" evidence="4">
    <location>
        <begin position="1"/>
        <end position="133"/>
    </location>
</feature>
<dbReference type="CDD" id="cd00590">
    <property type="entry name" value="RRM_SF"/>
    <property type="match status" value="1"/>
</dbReference>
<feature type="compositionally biased region" description="Basic and acidic residues" evidence="4">
    <location>
        <begin position="285"/>
        <end position="305"/>
    </location>
</feature>
<evidence type="ECO:0000313" key="7">
    <source>
        <dbReference type="EMBL" id="ESO95626.1"/>
    </source>
</evidence>
<dbReference type="GO" id="GO:0031053">
    <property type="term" value="P:primary miRNA processing"/>
    <property type="evidence" value="ECO:0007669"/>
    <property type="project" value="TreeGrafter"/>
</dbReference>
<comment type="similarity">
    <text evidence="2">Belongs to the ARS2 family.</text>
</comment>
<dbReference type="OrthoDB" id="342064at2759"/>
<dbReference type="Proteomes" id="UP000030746">
    <property type="component" value="Unassembled WGS sequence"/>
</dbReference>
<dbReference type="InterPro" id="IPR039727">
    <property type="entry name" value="SE/Ars2"/>
</dbReference>
<feature type="compositionally biased region" description="Basic and acidic residues" evidence="4">
    <location>
        <begin position="801"/>
        <end position="815"/>
    </location>
</feature>
<organism evidence="7 8">
    <name type="scientific">Lottia gigantea</name>
    <name type="common">Giant owl limpet</name>
    <dbReference type="NCBI Taxonomy" id="225164"/>
    <lineage>
        <taxon>Eukaryota</taxon>
        <taxon>Metazoa</taxon>
        <taxon>Spiralia</taxon>
        <taxon>Lophotrochozoa</taxon>
        <taxon>Mollusca</taxon>
        <taxon>Gastropoda</taxon>
        <taxon>Patellogastropoda</taxon>
        <taxon>Lottioidea</taxon>
        <taxon>Lottiidae</taxon>
        <taxon>Lottia</taxon>
    </lineage>
</organism>
<dbReference type="CTD" id="20244410"/>
<dbReference type="EMBL" id="KB201612">
    <property type="protein sequence ID" value="ESO95626.1"/>
    <property type="molecule type" value="Genomic_DNA"/>
</dbReference>
<sequence length="823" mass="95511">MADSDDDYDNRRKTQRDKFRRERNDYDRRDDRRRDSWDHDSRRPTGRSRDSSWNSRSRDRNDSGYRDYDSRRRDRFSPQRNDMSPPHAKRMRRDWDDYPSYETPYNGPAPHQSHWSGGGPSPGEMGGHHGYGNQNRSVKQTFKFWPAMMTFKQFLTTQDDNIDDHAASKKYNEYKIEYKRQQISEFFLAHKEEEWFKLKYHPEESGKRKGELKAALERRLKVFVELLDAGRVSPIVLEIDRGDEIVKLLDAAVIKMEGGTDFDLTVLDQMDDKAGNRSRNNSETVVEKSSPEKKTEESKEEAEERKKKRSKRHRDKPDYSYQSGSESDSISGSDSESEPAPPGVKSNGDNKEEKNEGEEKEVDTKAEVQEEDKKVEDEEPKPRCLHKTQSIFLRNLAPTITKQEIEAMCKRYPGFMRVALQDPQPERRFFRRGWVTFESGVNIKDICYNLSNIRLRDCELGATLNRDLKQRVRPVTVLTNHKPVVRKDIQTAARIIQNLDFKWGLWQDSNIEKKDDEKEVETNLMLSKNPVLKNITDYLVEEGSFEEEELLGQNQDDGPKEANPEIQIEKDETLIKALDKMILYLRIVHSIDFYSANEYPNEDEMPHRCGIMHGRLSIPVGKCTDQDVTEWISHFESKINYLAKMKTKVDDDEAKFILANCQEQSKDKWLCPLSGKKFKGPEFIRKHILTKHNEKVEEVKQEVSFFNNYLLDPKRPQLPEHPGNKPSSNRGDQGSGYHNNQHGMMGGGGFNQRQHNIGGGPHYNSGGYGNSGGRDGGYQNRGDNFRRSGGSYSNNSRPYSRRSDPRAIIEYRDLDAPDDTDIF</sequence>
<feature type="compositionally biased region" description="Basic and acidic residues" evidence="4">
    <location>
        <begin position="362"/>
        <end position="382"/>
    </location>
</feature>
<dbReference type="SUPFAM" id="SSF54928">
    <property type="entry name" value="RNA-binding domain, RBD"/>
    <property type="match status" value="1"/>
</dbReference>
<protein>
    <recommendedName>
        <fullName evidence="9">Arsenite-resistance protein 2 homolog</fullName>
    </recommendedName>
</protein>
<dbReference type="HOGENOM" id="CLU_008560_0_0_1"/>
<evidence type="ECO:0000256" key="1">
    <source>
        <dbReference type="ARBA" id="ARBA00004123"/>
    </source>
</evidence>
<feature type="domain" description="SERRATE/Ars2 N-terminal" evidence="6">
    <location>
        <begin position="152"/>
        <end position="261"/>
    </location>
</feature>
<dbReference type="OMA" id="FEDKIMQ"/>
<dbReference type="GeneID" id="20244410"/>
<dbReference type="STRING" id="225164.V4APR2"/>
<dbReference type="GO" id="GO:0003676">
    <property type="term" value="F:nucleic acid binding"/>
    <property type="evidence" value="ECO:0007669"/>
    <property type="project" value="InterPro"/>
</dbReference>
<dbReference type="InterPro" id="IPR021933">
    <property type="entry name" value="SERRATE/Ars2_N"/>
</dbReference>
<evidence type="ECO:0000259" key="6">
    <source>
        <dbReference type="Pfam" id="PF12066"/>
    </source>
</evidence>
<comment type="subcellular location">
    <subcellularLocation>
        <location evidence="1">Nucleus</location>
    </subcellularLocation>
</comment>
<feature type="compositionally biased region" description="Polar residues" evidence="4">
    <location>
        <begin position="725"/>
        <end position="742"/>
    </location>
</feature>
<dbReference type="PANTHER" id="PTHR13165">
    <property type="entry name" value="ARSENITE-RESISTANCE PROTEIN 2"/>
    <property type="match status" value="1"/>
</dbReference>
<feature type="compositionally biased region" description="Gly residues" evidence="4">
    <location>
        <begin position="116"/>
        <end position="130"/>
    </location>
</feature>
<keyword evidence="8" id="KW-1185">Reference proteome</keyword>
<reference evidence="7 8" key="1">
    <citation type="journal article" date="2013" name="Nature">
        <title>Insights into bilaterian evolution from three spiralian genomes.</title>
        <authorList>
            <person name="Simakov O."/>
            <person name="Marletaz F."/>
            <person name="Cho S.J."/>
            <person name="Edsinger-Gonzales E."/>
            <person name="Havlak P."/>
            <person name="Hellsten U."/>
            <person name="Kuo D.H."/>
            <person name="Larsson T."/>
            <person name="Lv J."/>
            <person name="Arendt D."/>
            <person name="Savage R."/>
            <person name="Osoegawa K."/>
            <person name="de Jong P."/>
            <person name="Grimwood J."/>
            <person name="Chapman J.A."/>
            <person name="Shapiro H."/>
            <person name="Aerts A."/>
            <person name="Otillar R.P."/>
            <person name="Terry A.Y."/>
            <person name="Boore J.L."/>
            <person name="Grigoriev I.V."/>
            <person name="Lindberg D.R."/>
            <person name="Seaver E.C."/>
            <person name="Weisblat D.A."/>
            <person name="Putnam N.H."/>
            <person name="Rokhsar D.S."/>
        </authorList>
    </citation>
    <scope>NUCLEOTIDE SEQUENCE [LARGE SCALE GENOMIC DNA]</scope>
</reference>
<evidence type="ECO:0000313" key="8">
    <source>
        <dbReference type="Proteomes" id="UP000030746"/>
    </source>
</evidence>